<keyword evidence="13" id="KW-0012">Acyltransferase</keyword>
<keyword evidence="16" id="KW-1185">Reference proteome</keyword>
<keyword evidence="12 14" id="KW-0472">Membrane</keyword>
<dbReference type="InParanoid" id="A9V043"/>
<evidence type="ECO:0000256" key="9">
    <source>
        <dbReference type="ARBA" id="ARBA00022824"/>
    </source>
</evidence>
<keyword evidence="6 14" id="KW-0808">Transferase</keyword>
<dbReference type="OMA" id="FYCCVFY"/>
<dbReference type="PANTHER" id="PTHR12317">
    <property type="entry name" value="DIACYLGLYCEROL O-ACYLTRANSFERASE"/>
    <property type="match status" value="1"/>
</dbReference>
<keyword evidence="5" id="KW-0444">Lipid biosynthesis</keyword>
<dbReference type="STRING" id="81824.A9V043"/>
<reference evidence="15 16" key="1">
    <citation type="journal article" date="2008" name="Nature">
        <title>The genome of the choanoflagellate Monosiga brevicollis and the origin of metazoans.</title>
        <authorList>
            <consortium name="JGI Sequencing"/>
            <person name="King N."/>
            <person name="Westbrook M.J."/>
            <person name="Young S.L."/>
            <person name="Kuo A."/>
            <person name="Abedin M."/>
            <person name="Chapman J."/>
            <person name="Fairclough S."/>
            <person name="Hellsten U."/>
            <person name="Isogai Y."/>
            <person name="Letunic I."/>
            <person name="Marr M."/>
            <person name="Pincus D."/>
            <person name="Putnam N."/>
            <person name="Rokas A."/>
            <person name="Wright K.J."/>
            <person name="Zuzow R."/>
            <person name="Dirks W."/>
            <person name="Good M."/>
            <person name="Goodstein D."/>
            <person name="Lemons D."/>
            <person name="Li W."/>
            <person name="Lyons J.B."/>
            <person name="Morris A."/>
            <person name="Nichols S."/>
            <person name="Richter D.J."/>
            <person name="Salamov A."/>
            <person name="Bork P."/>
            <person name="Lim W.A."/>
            <person name="Manning G."/>
            <person name="Miller W.T."/>
            <person name="McGinnis W."/>
            <person name="Shapiro H."/>
            <person name="Tjian R."/>
            <person name="Grigoriev I.V."/>
            <person name="Rokhsar D."/>
        </authorList>
    </citation>
    <scope>NUCLEOTIDE SEQUENCE [LARGE SCALE GENOMIC DNA]</scope>
    <source>
        <strain evidence="16">MX1 / ATCC 50154</strain>
    </source>
</reference>
<evidence type="ECO:0000256" key="12">
    <source>
        <dbReference type="ARBA" id="ARBA00023136"/>
    </source>
</evidence>
<dbReference type="RefSeq" id="XP_001746050.1">
    <property type="nucleotide sequence ID" value="XM_001745998.1"/>
</dbReference>
<dbReference type="Pfam" id="PF03982">
    <property type="entry name" value="DAGAT"/>
    <property type="match status" value="1"/>
</dbReference>
<keyword evidence="11" id="KW-0443">Lipid metabolism</keyword>
<dbReference type="CDD" id="cd07987">
    <property type="entry name" value="LPLAT_MGAT-like"/>
    <property type="match status" value="1"/>
</dbReference>
<dbReference type="EC" id="2.3.1.-" evidence="14"/>
<dbReference type="GO" id="GO:0019432">
    <property type="term" value="P:triglyceride biosynthetic process"/>
    <property type="evidence" value="ECO:0000318"/>
    <property type="project" value="GO_Central"/>
</dbReference>
<dbReference type="Proteomes" id="UP000001357">
    <property type="component" value="Unassembled WGS sequence"/>
</dbReference>
<evidence type="ECO:0000313" key="16">
    <source>
        <dbReference type="Proteomes" id="UP000001357"/>
    </source>
</evidence>
<gene>
    <name evidence="15" type="ORF">MONBRDRAFT_25681</name>
</gene>
<evidence type="ECO:0000256" key="11">
    <source>
        <dbReference type="ARBA" id="ARBA00023098"/>
    </source>
</evidence>
<dbReference type="KEGG" id="mbr:MONBRDRAFT_25681"/>
<evidence type="ECO:0000256" key="13">
    <source>
        <dbReference type="ARBA" id="ARBA00023315"/>
    </source>
</evidence>
<evidence type="ECO:0000313" key="15">
    <source>
        <dbReference type="EMBL" id="EDQ88945.1"/>
    </source>
</evidence>
<evidence type="ECO:0000256" key="3">
    <source>
        <dbReference type="ARBA" id="ARBA00005189"/>
    </source>
</evidence>
<dbReference type="AlphaFoldDB" id="A9V043"/>
<accession>A9V043</accession>
<comment type="pathway">
    <text evidence="3">Lipid metabolism.</text>
</comment>
<evidence type="ECO:0000256" key="8">
    <source>
        <dbReference type="ARBA" id="ARBA00022798"/>
    </source>
</evidence>
<dbReference type="eggNOG" id="KOG0831">
    <property type="taxonomic scope" value="Eukaryota"/>
</dbReference>
<dbReference type="FunCoup" id="A9V043">
    <property type="interactions" value="487"/>
</dbReference>
<keyword evidence="8" id="KW-0319">Glycerol metabolism</keyword>
<evidence type="ECO:0000256" key="10">
    <source>
        <dbReference type="ARBA" id="ARBA00022989"/>
    </source>
</evidence>
<dbReference type="EMBL" id="CH991552">
    <property type="protein sequence ID" value="EDQ88945.1"/>
    <property type="molecule type" value="Genomic_DNA"/>
</dbReference>
<evidence type="ECO:0000256" key="2">
    <source>
        <dbReference type="ARBA" id="ARBA00004771"/>
    </source>
</evidence>
<evidence type="ECO:0000256" key="4">
    <source>
        <dbReference type="ARBA" id="ARBA00005420"/>
    </source>
</evidence>
<keyword evidence="7 14" id="KW-0812">Transmembrane</keyword>
<evidence type="ECO:0000256" key="1">
    <source>
        <dbReference type="ARBA" id="ARBA00004477"/>
    </source>
</evidence>
<dbReference type="InterPro" id="IPR007130">
    <property type="entry name" value="DAGAT"/>
</dbReference>
<comment type="subcellular location">
    <subcellularLocation>
        <location evidence="1 14">Endoplasmic reticulum membrane</location>
        <topology evidence="1 14">Multi-pass membrane protein</topology>
    </subcellularLocation>
</comment>
<dbReference type="GO" id="GO:0005789">
    <property type="term" value="C:endoplasmic reticulum membrane"/>
    <property type="evidence" value="ECO:0000318"/>
    <property type="project" value="GO_Central"/>
</dbReference>
<comment type="pathway">
    <text evidence="2">Glycerolipid metabolism; triacylglycerol biosynthesis.</text>
</comment>
<protein>
    <recommendedName>
        <fullName evidence="14">Acyltransferase</fullName>
        <ecNumber evidence="14">2.3.1.-</ecNumber>
    </recommendedName>
</protein>
<dbReference type="GO" id="GO:0006071">
    <property type="term" value="P:glycerol metabolic process"/>
    <property type="evidence" value="ECO:0007669"/>
    <property type="project" value="UniProtKB-KW"/>
</dbReference>
<organism evidence="15 16">
    <name type="scientific">Monosiga brevicollis</name>
    <name type="common">Choanoflagellate</name>
    <dbReference type="NCBI Taxonomy" id="81824"/>
    <lineage>
        <taxon>Eukaryota</taxon>
        <taxon>Choanoflagellata</taxon>
        <taxon>Craspedida</taxon>
        <taxon>Salpingoecidae</taxon>
        <taxon>Monosiga</taxon>
    </lineage>
</organism>
<dbReference type="GeneID" id="5891494"/>
<proteinExistence type="inferred from homology"/>
<keyword evidence="10 14" id="KW-1133">Transmembrane helix</keyword>
<dbReference type="PANTHER" id="PTHR12317:SF0">
    <property type="entry name" value="ACYLTRANSFERASE"/>
    <property type="match status" value="1"/>
</dbReference>
<evidence type="ECO:0000256" key="7">
    <source>
        <dbReference type="ARBA" id="ARBA00022692"/>
    </source>
</evidence>
<sequence length="356" mass="40415">MASSLFAGSAKQPPAPWHHLLGIAFLALLANIVEKKAAMRGCHRNPLPAWFDRFLRVAFLGILAGPSFYALDSFIGLPIFTPLLVLYLIPYSDLCEQDGGREHLYARRWWLMGWLRKRFNLKLVKTVDLEKDKAYILGIHPHSVLPFGSMVALGDETEGSQMKELFPHLKYRTLAATFCFYTPLYRDMLLFGGVVDAARYSARRILSKGYSLALVPGGATEALYCYPDRDVVYLKKRRGFVKLALQSGASLVPVFSFNENNTYDLFGLDNPTVDWAKRKFQNIFGISLPFIKNVFPKRCDITVVVGCPIACPQVEEPSKEMIQEYLDKYIEGLKQLYEENRTKYNKPANKPPLEVI</sequence>
<comment type="similarity">
    <text evidence="4 14">Belongs to the diacylglycerol acyltransferase family.</text>
</comment>
<evidence type="ECO:0000256" key="5">
    <source>
        <dbReference type="ARBA" id="ARBA00022516"/>
    </source>
</evidence>
<feature type="transmembrane region" description="Helical" evidence="14">
    <location>
        <begin position="54"/>
        <end position="71"/>
    </location>
</feature>
<evidence type="ECO:0000256" key="6">
    <source>
        <dbReference type="ARBA" id="ARBA00022679"/>
    </source>
</evidence>
<keyword evidence="9 14" id="KW-0256">Endoplasmic reticulum</keyword>
<dbReference type="GO" id="GO:0004144">
    <property type="term" value="F:diacylglycerol O-acyltransferase activity"/>
    <property type="evidence" value="ECO:0000318"/>
    <property type="project" value="GO_Central"/>
</dbReference>
<evidence type="ECO:0000256" key="14">
    <source>
        <dbReference type="RuleBase" id="RU367023"/>
    </source>
</evidence>
<name>A9V043_MONBE</name>
<feature type="transmembrane region" description="Helical" evidence="14">
    <location>
        <begin position="15"/>
        <end position="33"/>
    </location>
</feature>